<dbReference type="OrthoDB" id="29661at2759"/>
<dbReference type="PANTHER" id="PTHR12174:SF23">
    <property type="entry name" value="MINOR HISTOCOMPATIBILITY ANTIGEN H13"/>
    <property type="match status" value="1"/>
</dbReference>
<keyword evidence="6 9" id="KW-1133">Transmembrane helix</keyword>
<feature type="transmembrane region" description="Helical" evidence="9">
    <location>
        <begin position="456"/>
        <end position="474"/>
    </location>
</feature>
<dbReference type="GO" id="GO:0033619">
    <property type="term" value="P:membrane protein proteolysis"/>
    <property type="evidence" value="ECO:0007669"/>
    <property type="project" value="TreeGrafter"/>
</dbReference>
<keyword evidence="7 9" id="KW-0472">Membrane</keyword>
<dbReference type="GO" id="GO:0042500">
    <property type="term" value="F:aspartic endopeptidase activity, intramembrane cleaving"/>
    <property type="evidence" value="ECO:0007669"/>
    <property type="project" value="InterPro"/>
</dbReference>
<dbReference type="Pfam" id="PF04258">
    <property type="entry name" value="Peptidase_A22B"/>
    <property type="match status" value="1"/>
</dbReference>
<evidence type="ECO:0000256" key="6">
    <source>
        <dbReference type="ARBA" id="ARBA00022989"/>
    </source>
</evidence>
<feature type="transmembrane region" description="Helical" evidence="9">
    <location>
        <begin position="225"/>
        <end position="247"/>
    </location>
</feature>
<name>A0A5M8PZ14_9LECA</name>
<evidence type="ECO:0000256" key="2">
    <source>
        <dbReference type="ARBA" id="ARBA00006859"/>
    </source>
</evidence>
<feature type="compositionally biased region" description="Basic and acidic residues" evidence="8">
    <location>
        <begin position="588"/>
        <end position="599"/>
    </location>
</feature>
<evidence type="ECO:0000256" key="5">
    <source>
        <dbReference type="ARBA" id="ARBA00022824"/>
    </source>
</evidence>
<evidence type="ECO:0000256" key="7">
    <source>
        <dbReference type="ARBA" id="ARBA00023136"/>
    </source>
</evidence>
<accession>A0A5M8PZ14</accession>
<feature type="transmembrane region" description="Helical" evidence="9">
    <location>
        <begin position="433"/>
        <end position="450"/>
    </location>
</feature>
<comment type="similarity">
    <text evidence="2">Belongs to the peptidase A22B family.</text>
</comment>
<keyword evidence="5" id="KW-0256">Endoplasmic reticulum</keyword>
<evidence type="ECO:0000256" key="9">
    <source>
        <dbReference type="SAM" id="Phobius"/>
    </source>
</evidence>
<feature type="compositionally biased region" description="Low complexity" evidence="8">
    <location>
        <begin position="600"/>
        <end position="621"/>
    </location>
</feature>
<gene>
    <name evidence="10" type="ORF">FRX48_02672</name>
</gene>
<evidence type="ECO:0000313" key="11">
    <source>
        <dbReference type="Proteomes" id="UP000324767"/>
    </source>
</evidence>
<organism evidence="10 11">
    <name type="scientific">Lasallia pustulata</name>
    <dbReference type="NCBI Taxonomy" id="136370"/>
    <lineage>
        <taxon>Eukaryota</taxon>
        <taxon>Fungi</taxon>
        <taxon>Dikarya</taxon>
        <taxon>Ascomycota</taxon>
        <taxon>Pezizomycotina</taxon>
        <taxon>Lecanoromycetes</taxon>
        <taxon>OSLEUM clade</taxon>
        <taxon>Umbilicariomycetidae</taxon>
        <taxon>Umbilicariales</taxon>
        <taxon>Umbilicariaceae</taxon>
        <taxon>Lasallia</taxon>
    </lineage>
</organism>
<feature type="transmembrane region" description="Helical" evidence="9">
    <location>
        <begin position="276"/>
        <end position="296"/>
    </location>
</feature>
<evidence type="ECO:0000313" key="10">
    <source>
        <dbReference type="EMBL" id="KAA6414309.1"/>
    </source>
</evidence>
<protein>
    <submittedName>
        <fullName evidence="10">Signal peptide peptidase</fullName>
    </submittedName>
</protein>
<comment type="subcellular location">
    <subcellularLocation>
        <location evidence="1">Endoplasmic reticulum membrane</location>
        <topology evidence="1">Multi-pass membrane protein</topology>
    </subcellularLocation>
</comment>
<dbReference type="SMART" id="SM00730">
    <property type="entry name" value="PSN"/>
    <property type="match status" value="1"/>
</dbReference>
<feature type="transmembrane region" description="Helical" evidence="9">
    <location>
        <begin position="119"/>
        <end position="136"/>
    </location>
</feature>
<dbReference type="Proteomes" id="UP000324767">
    <property type="component" value="Unassembled WGS sequence"/>
</dbReference>
<dbReference type="AlphaFoldDB" id="A0A5M8PZ14"/>
<reference evidence="10 11" key="1">
    <citation type="submission" date="2019-09" db="EMBL/GenBank/DDBJ databases">
        <title>The hologenome of the rock-dwelling lichen Lasallia pustulata.</title>
        <authorList>
            <person name="Greshake Tzovaras B."/>
            <person name="Segers F."/>
            <person name="Bicker A."/>
            <person name="Dal Grande F."/>
            <person name="Otte J."/>
            <person name="Hankeln T."/>
            <person name="Schmitt I."/>
            <person name="Ebersberger I."/>
        </authorList>
    </citation>
    <scope>NUCLEOTIDE SEQUENCE [LARGE SCALE GENOMIC DNA]</scope>
    <source>
        <strain evidence="10">A1-1</strain>
    </source>
</reference>
<dbReference type="GO" id="GO:0098553">
    <property type="term" value="C:lumenal side of endoplasmic reticulum membrane"/>
    <property type="evidence" value="ECO:0007669"/>
    <property type="project" value="TreeGrafter"/>
</dbReference>
<proteinExistence type="inferred from homology"/>
<comment type="caution">
    <text evidence="10">The sequence shown here is derived from an EMBL/GenBank/DDBJ whole genome shotgun (WGS) entry which is preliminary data.</text>
</comment>
<feature type="region of interest" description="Disordered" evidence="8">
    <location>
        <begin position="47"/>
        <end position="74"/>
    </location>
</feature>
<sequence>MAPPGPTMEFLGRVAYEFSLVQPYIPIYLHLLVSALFPIYTGAHASLSRPSSAAEPPKRTERAGDESDDDEDLQNEQMQKMEGLSPTDAIVFPLLAGSTLAGLYFLIKWFNDPILLNKILNWYFSIFGILSVARLLTDIMGVATSFVFPARYGDDGVVWVVKPKQRVAVSKSLNGHGGTPRATPLPGILSMVRLPPVLRETLWTLRALPSQKVTIRAYIRSVVEANVPIGLQGMVGLMAAILAGAYFNLVAKPWWLTNLLGFGFSYSALQYMSPTTFWTGTLILSSLFFYDIYFVFFTPMMVTVATKLDIPIKLLFPRPTAPDADPGKLSLSMLGLGDVVLPGIMIGLALRFDLYLFYLRKQTRRVLISHPEEKDTTEISTKDIEPTEEVVKAKWRPATGGWGERLWLGSTGIGGGGNEEGGAFPKTYFHASLFGYVLGMLCTLGVMHVYGHAQPALLYLVPSVLGSLWGTALVKGDINTMWTYTEAVEGEEPKGESDAKAKPMDSIFSLSRAEKTAKRLEKDLVQGAKAKEDDKSTKEGSKEKTNFANSFFARDPKRELFFFSVTLPLLSQQLKKDTNDSETQTEVKAGRTLEEELRIASESNLAASAAESPSASSGVESPVMETIDGESKRPALKRRRRK</sequence>
<feature type="transmembrane region" description="Helical" evidence="9">
    <location>
        <begin position="339"/>
        <end position="359"/>
    </location>
</feature>
<dbReference type="EMBL" id="VXIT01000003">
    <property type="protein sequence ID" value="KAA6414309.1"/>
    <property type="molecule type" value="Genomic_DNA"/>
</dbReference>
<feature type="region of interest" description="Disordered" evidence="8">
    <location>
        <begin position="574"/>
        <end position="642"/>
    </location>
</feature>
<evidence type="ECO:0000256" key="1">
    <source>
        <dbReference type="ARBA" id="ARBA00004477"/>
    </source>
</evidence>
<feature type="region of interest" description="Disordered" evidence="8">
    <location>
        <begin position="523"/>
        <end position="543"/>
    </location>
</feature>
<evidence type="ECO:0000256" key="3">
    <source>
        <dbReference type="ARBA" id="ARBA00022692"/>
    </source>
</evidence>
<dbReference type="InterPro" id="IPR006639">
    <property type="entry name" value="Preselin/SPP"/>
</dbReference>
<dbReference type="InterPro" id="IPR007369">
    <property type="entry name" value="Peptidase_A22B_SPP"/>
</dbReference>
<evidence type="ECO:0000256" key="8">
    <source>
        <dbReference type="SAM" id="MobiDB-lite"/>
    </source>
</evidence>
<feature type="compositionally biased region" description="Basic and acidic residues" evidence="8">
    <location>
        <begin position="56"/>
        <end position="65"/>
    </location>
</feature>
<feature type="transmembrane region" description="Helical" evidence="9">
    <location>
        <begin position="89"/>
        <end position="107"/>
    </location>
</feature>
<keyword evidence="3 9" id="KW-0812">Transmembrane</keyword>
<feature type="transmembrane region" description="Helical" evidence="9">
    <location>
        <begin position="20"/>
        <end position="40"/>
    </location>
</feature>
<dbReference type="GO" id="GO:0098554">
    <property type="term" value="C:cytoplasmic side of endoplasmic reticulum membrane"/>
    <property type="evidence" value="ECO:0007669"/>
    <property type="project" value="TreeGrafter"/>
</dbReference>
<dbReference type="PANTHER" id="PTHR12174">
    <property type="entry name" value="SIGNAL PEPTIDE PEPTIDASE"/>
    <property type="match status" value="1"/>
</dbReference>
<evidence type="ECO:0000256" key="4">
    <source>
        <dbReference type="ARBA" id="ARBA00022801"/>
    </source>
</evidence>
<dbReference type="GO" id="GO:0006465">
    <property type="term" value="P:signal peptide processing"/>
    <property type="evidence" value="ECO:0007669"/>
    <property type="project" value="TreeGrafter"/>
</dbReference>
<keyword evidence="4" id="KW-0378">Hydrolase</keyword>